<comment type="subcellular location">
    <subcellularLocation>
        <location evidence="1">Membrane</location>
    </subcellularLocation>
</comment>
<evidence type="ECO:0000313" key="5">
    <source>
        <dbReference type="EMBL" id="TNJ44309.1"/>
    </source>
</evidence>
<name>A0A5C4SKE6_9FLAO</name>
<keyword evidence="3" id="KW-0732">Signal</keyword>
<dbReference type="AlphaFoldDB" id="A0A5C4SKE6"/>
<dbReference type="EMBL" id="VDCS01000008">
    <property type="protein sequence ID" value="TNJ44309.1"/>
    <property type="molecule type" value="Genomic_DNA"/>
</dbReference>
<dbReference type="GO" id="GO:0019867">
    <property type="term" value="C:outer membrane"/>
    <property type="evidence" value="ECO:0007669"/>
    <property type="project" value="InterPro"/>
</dbReference>
<keyword evidence="6" id="KW-1185">Reference proteome</keyword>
<keyword evidence="2" id="KW-0472">Membrane</keyword>
<feature type="domain" description="Bacterial surface antigen (D15)" evidence="4">
    <location>
        <begin position="112"/>
        <end position="305"/>
    </location>
</feature>
<evidence type="ECO:0000256" key="3">
    <source>
        <dbReference type="SAM" id="SignalP"/>
    </source>
</evidence>
<feature type="chain" id="PRO_5022864374" description="Bacterial surface antigen (D15) domain-containing protein" evidence="3">
    <location>
        <begin position="23"/>
        <end position="389"/>
    </location>
</feature>
<dbReference type="InterPro" id="IPR000184">
    <property type="entry name" value="Bac_surfAg_D15"/>
</dbReference>
<proteinExistence type="predicted"/>
<dbReference type="Proteomes" id="UP000308713">
    <property type="component" value="Unassembled WGS sequence"/>
</dbReference>
<evidence type="ECO:0000256" key="1">
    <source>
        <dbReference type="ARBA" id="ARBA00004370"/>
    </source>
</evidence>
<dbReference type="Gene3D" id="2.40.160.50">
    <property type="entry name" value="membrane protein fhac: a member of the omp85/tpsb transporter family"/>
    <property type="match status" value="1"/>
</dbReference>
<dbReference type="Pfam" id="PF01103">
    <property type="entry name" value="Omp85"/>
    <property type="match status" value="1"/>
</dbReference>
<protein>
    <recommendedName>
        <fullName evidence="4">Bacterial surface antigen (D15) domain-containing protein</fullName>
    </recommendedName>
</protein>
<evidence type="ECO:0000313" key="6">
    <source>
        <dbReference type="Proteomes" id="UP000308713"/>
    </source>
</evidence>
<organism evidence="5 6">
    <name type="scientific">Allotamlana fucoidanivorans</name>
    <dbReference type="NCBI Taxonomy" id="2583814"/>
    <lineage>
        <taxon>Bacteria</taxon>
        <taxon>Pseudomonadati</taxon>
        <taxon>Bacteroidota</taxon>
        <taxon>Flavobacteriia</taxon>
        <taxon>Flavobacteriales</taxon>
        <taxon>Flavobacteriaceae</taxon>
        <taxon>Allotamlana</taxon>
    </lineage>
</organism>
<reference evidence="5 6" key="1">
    <citation type="submission" date="2019-05" db="EMBL/GenBank/DDBJ databases">
        <title>Tamlana fucoidanivorans sp. nov., isolated from the surface of algae collected from Fujian province in China.</title>
        <authorList>
            <person name="Li J."/>
        </authorList>
    </citation>
    <scope>NUCLEOTIDE SEQUENCE [LARGE SCALE GENOMIC DNA]</scope>
    <source>
        <strain evidence="5 6">CW2-9</strain>
    </source>
</reference>
<feature type="signal peptide" evidence="3">
    <location>
        <begin position="1"/>
        <end position="22"/>
    </location>
</feature>
<sequence length="389" mass="43629">MFKFLKLSTLFIVLTFVNPVSGQSKSFFGKITSSLKKRQQRKDSTIAVGGPFLSIFAGPGYTPESGALLGGGLLYTFSTNRANKNLQRSSIPLLGSISTRGNITLGSIVNTFWLDNKLRARMAAKFSNVRADYFGIGYENNAAIEKGEDTSEYNRTFYQVEPKIEYQILPNLYGGIAFMYSNFDVKETNPIMAIDPNYIEFGPKIRESGVFYSLTFDSRDIVVNAYKGAYISFSYYNATDKLGGNQNFEAIELDARYYKTLNRPGNLLAAKLYTRKAMGHVPYSAMTLIGSTDLLRGYLNGLYRDKSGMAFIGEWRYMFLNKMKDMSKVGLVTWLGTGSIGNSFDDFQNWLPNGGVGFRYEVQPRMNVRVDFGIGKNSTGLYFNFSEAF</sequence>
<evidence type="ECO:0000256" key="2">
    <source>
        <dbReference type="ARBA" id="ARBA00023136"/>
    </source>
</evidence>
<evidence type="ECO:0000259" key="4">
    <source>
        <dbReference type="Pfam" id="PF01103"/>
    </source>
</evidence>
<accession>A0A5C4SKE6</accession>
<dbReference type="RefSeq" id="WP_139697221.1">
    <property type="nucleotide sequence ID" value="NZ_CP074074.1"/>
</dbReference>
<gene>
    <name evidence="5" type="ORF">FGF67_09790</name>
</gene>
<comment type="caution">
    <text evidence="5">The sequence shown here is derived from an EMBL/GenBank/DDBJ whole genome shotgun (WGS) entry which is preliminary data.</text>
</comment>
<dbReference type="OrthoDB" id="9771071at2"/>